<reference evidence="15 16" key="1">
    <citation type="submission" date="2021-02" db="EMBL/GenBank/DDBJ databases">
        <authorList>
            <person name="Park J.-S."/>
        </authorList>
    </citation>
    <scope>NUCLEOTIDE SEQUENCE [LARGE SCALE GENOMIC DNA]</scope>
    <source>
        <strain evidence="15 16">188UL20-2</strain>
    </source>
</reference>
<sequence length="173" mass="18887">MKKLSKPTILFHWLTAILFIGTLVVGKIVENMPRGAEKFELLANHKSFGVIVLVIALARIAWRFKEGALPPLSQAPRWQEIAAKSTHHLLLLATLAMPISGIMMSSGGGRALEVFGFELIAAGDKIEWLQSVGSTVHHSAVNVIILLLLVHLAGAIKHQFIDKDGTISRMLGR</sequence>
<organism evidence="15 16">
    <name type="scientific">Vibrio ulleungensis</name>
    <dbReference type="NCBI Taxonomy" id="2807619"/>
    <lineage>
        <taxon>Bacteria</taxon>
        <taxon>Pseudomonadati</taxon>
        <taxon>Pseudomonadota</taxon>
        <taxon>Gammaproteobacteria</taxon>
        <taxon>Vibrionales</taxon>
        <taxon>Vibrionaceae</taxon>
        <taxon>Vibrio</taxon>
    </lineage>
</organism>
<name>A0ABS2HH08_9VIBR</name>
<keyword evidence="8" id="KW-0249">Electron transport</keyword>
<dbReference type="RefSeq" id="WP_205156718.1">
    <property type="nucleotide sequence ID" value="NZ_JAFEUM010000001.1"/>
</dbReference>
<keyword evidence="6 13" id="KW-0812">Transmembrane</keyword>
<feature type="transmembrane region" description="Helical" evidence="13">
    <location>
        <begin position="128"/>
        <end position="150"/>
    </location>
</feature>
<evidence type="ECO:0000256" key="5">
    <source>
        <dbReference type="ARBA" id="ARBA00022617"/>
    </source>
</evidence>
<evidence type="ECO:0000256" key="13">
    <source>
        <dbReference type="SAM" id="Phobius"/>
    </source>
</evidence>
<evidence type="ECO:0000313" key="16">
    <source>
        <dbReference type="Proteomes" id="UP000809621"/>
    </source>
</evidence>
<feature type="domain" description="Cytochrome b561 bacterial/Ni-hydrogenase" evidence="14">
    <location>
        <begin position="5"/>
        <end position="172"/>
    </location>
</feature>
<feature type="transmembrane region" description="Helical" evidence="13">
    <location>
        <begin position="42"/>
        <end position="62"/>
    </location>
</feature>
<keyword evidence="9 13" id="KW-1133">Transmembrane helix</keyword>
<keyword evidence="7" id="KW-0479">Metal-binding</keyword>
<dbReference type="InterPro" id="IPR052168">
    <property type="entry name" value="Cytochrome_b561_oxidase"/>
</dbReference>
<comment type="caution">
    <text evidence="15">The sequence shown here is derived from an EMBL/GenBank/DDBJ whole genome shotgun (WGS) entry which is preliminary data.</text>
</comment>
<dbReference type="PANTHER" id="PTHR30529">
    <property type="entry name" value="CYTOCHROME B561"/>
    <property type="match status" value="1"/>
</dbReference>
<keyword evidence="5" id="KW-0349">Heme</keyword>
<comment type="subcellular location">
    <subcellularLocation>
        <location evidence="2">Cell membrane</location>
        <topology evidence="2">Multi-pass membrane protein</topology>
    </subcellularLocation>
</comment>
<evidence type="ECO:0000256" key="2">
    <source>
        <dbReference type="ARBA" id="ARBA00004651"/>
    </source>
</evidence>
<evidence type="ECO:0000256" key="7">
    <source>
        <dbReference type="ARBA" id="ARBA00022723"/>
    </source>
</evidence>
<keyword evidence="10" id="KW-0408">Iron</keyword>
<protein>
    <submittedName>
        <fullName evidence="15">Cytochrome b</fullName>
    </submittedName>
</protein>
<dbReference type="Pfam" id="PF01292">
    <property type="entry name" value="Ni_hydr_CYTB"/>
    <property type="match status" value="1"/>
</dbReference>
<dbReference type="PANTHER" id="PTHR30529:SF7">
    <property type="entry name" value="CYTOCHROME B561 BACTERIAL_NI-HYDROGENASE DOMAIN-CONTAINING PROTEIN"/>
    <property type="match status" value="1"/>
</dbReference>
<evidence type="ECO:0000256" key="4">
    <source>
        <dbReference type="ARBA" id="ARBA00022475"/>
    </source>
</evidence>
<accession>A0ABS2HH08</accession>
<evidence type="ECO:0000256" key="12">
    <source>
        <dbReference type="ARBA" id="ARBA00037975"/>
    </source>
</evidence>
<evidence type="ECO:0000256" key="11">
    <source>
        <dbReference type="ARBA" id="ARBA00023136"/>
    </source>
</evidence>
<evidence type="ECO:0000256" key="1">
    <source>
        <dbReference type="ARBA" id="ARBA00001970"/>
    </source>
</evidence>
<keyword evidence="3" id="KW-0813">Transport</keyword>
<keyword evidence="16" id="KW-1185">Reference proteome</keyword>
<evidence type="ECO:0000256" key="3">
    <source>
        <dbReference type="ARBA" id="ARBA00022448"/>
    </source>
</evidence>
<comment type="cofactor">
    <cofactor evidence="1">
        <name>heme b</name>
        <dbReference type="ChEBI" id="CHEBI:60344"/>
    </cofactor>
</comment>
<keyword evidence="11 13" id="KW-0472">Membrane</keyword>
<dbReference type="InterPro" id="IPR016174">
    <property type="entry name" value="Di-haem_cyt_TM"/>
</dbReference>
<evidence type="ECO:0000313" key="15">
    <source>
        <dbReference type="EMBL" id="MBM7035086.1"/>
    </source>
</evidence>
<dbReference type="Gene3D" id="1.20.950.20">
    <property type="entry name" value="Transmembrane di-heme cytochromes, Chain C"/>
    <property type="match status" value="1"/>
</dbReference>
<dbReference type="Proteomes" id="UP000809621">
    <property type="component" value="Unassembled WGS sequence"/>
</dbReference>
<evidence type="ECO:0000256" key="8">
    <source>
        <dbReference type="ARBA" id="ARBA00022982"/>
    </source>
</evidence>
<dbReference type="EMBL" id="JAFEUM010000001">
    <property type="protein sequence ID" value="MBM7035086.1"/>
    <property type="molecule type" value="Genomic_DNA"/>
</dbReference>
<proteinExistence type="inferred from homology"/>
<dbReference type="InterPro" id="IPR011577">
    <property type="entry name" value="Cyt_b561_bac/Ni-Hgenase"/>
</dbReference>
<comment type="similarity">
    <text evidence="12">Belongs to the cytochrome b561 family.</text>
</comment>
<evidence type="ECO:0000256" key="10">
    <source>
        <dbReference type="ARBA" id="ARBA00023004"/>
    </source>
</evidence>
<gene>
    <name evidence="15" type="ORF">JQC93_01600</name>
</gene>
<dbReference type="SUPFAM" id="SSF81342">
    <property type="entry name" value="Transmembrane di-heme cytochromes"/>
    <property type="match status" value="1"/>
</dbReference>
<evidence type="ECO:0000256" key="9">
    <source>
        <dbReference type="ARBA" id="ARBA00022989"/>
    </source>
</evidence>
<evidence type="ECO:0000259" key="14">
    <source>
        <dbReference type="Pfam" id="PF01292"/>
    </source>
</evidence>
<evidence type="ECO:0000256" key="6">
    <source>
        <dbReference type="ARBA" id="ARBA00022692"/>
    </source>
</evidence>
<keyword evidence="4" id="KW-1003">Cell membrane</keyword>